<keyword evidence="1" id="KW-1133">Transmembrane helix</keyword>
<evidence type="ECO:0000313" key="2">
    <source>
        <dbReference type="EMBL" id="MFD1483670.1"/>
    </source>
</evidence>
<reference evidence="3" key="1">
    <citation type="journal article" date="2019" name="Int. J. Syst. Evol. Microbiol.">
        <title>The Global Catalogue of Microorganisms (GCM) 10K type strain sequencing project: providing services to taxonomists for standard genome sequencing and annotation.</title>
        <authorList>
            <consortium name="The Broad Institute Genomics Platform"/>
            <consortium name="The Broad Institute Genome Sequencing Center for Infectious Disease"/>
            <person name="Wu L."/>
            <person name="Ma J."/>
        </authorList>
    </citation>
    <scope>NUCLEOTIDE SEQUENCE [LARGE SCALE GENOMIC DNA]</scope>
    <source>
        <strain evidence="3">CCM 8903</strain>
    </source>
</reference>
<evidence type="ECO:0000313" key="3">
    <source>
        <dbReference type="Proteomes" id="UP001597252"/>
    </source>
</evidence>
<dbReference type="RefSeq" id="WP_125750205.1">
    <property type="nucleotide sequence ID" value="NZ_JBHTON010000001.1"/>
</dbReference>
<feature type="transmembrane region" description="Helical" evidence="1">
    <location>
        <begin position="6"/>
        <end position="26"/>
    </location>
</feature>
<protein>
    <submittedName>
        <fullName evidence="2">Uncharacterized protein</fullName>
    </submittedName>
</protein>
<proteinExistence type="predicted"/>
<evidence type="ECO:0000256" key="1">
    <source>
        <dbReference type="SAM" id="Phobius"/>
    </source>
</evidence>
<keyword evidence="1" id="KW-0472">Membrane</keyword>
<sequence length="63" mass="6858">MLDDRLIGTCFTLTTVPTGMITLYGIHYHYRVLDHSQPGAVVCIVAADALGLKVQAPKAPLQY</sequence>
<keyword evidence="3" id="KW-1185">Reference proteome</keyword>
<dbReference type="EMBL" id="JBHTON010000001">
    <property type="protein sequence ID" value="MFD1483670.1"/>
    <property type="molecule type" value="Genomic_DNA"/>
</dbReference>
<keyword evidence="1" id="KW-0812">Transmembrane</keyword>
<dbReference type="Proteomes" id="UP001597252">
    <property type="component" value="Unassembled WGS sequence"/>
</dbReference>
<gene>
    <name evidence="2" type="ORF">ACFQ5J_00200</name>
</gene>
<accession>A0ABW4E5A9</accession>
<organism evidence="2 3">
    <name type="scientific">Lacticaseibacillus baoqingensis</name>
    <dbReference type="NCBI Taxonomy" id="2486013"/>
    <lineage>
        <taxon>Bacteria</taxon>
        <taxon>Bacillati</taxon>
        <taxon>Bacillota</taxon>
        <taxon>Bacilli</taxon>
        <taxon>Lactobacillales</taxon>
        <taxon>Lactobacillaceae</taxon>
        <taxon>Lacticaseibacillus</taxon>
    </lineage>
</organism>
<name>A0ABW4E5A9_9LACO</name>
<comment type="caution">
    <text evidence="2">The sequence shown here is derived from an EMBL/GenBank/DDBJ whole genome shotgun (WGS) entry which is preliminary data.</text>
</comment>